<organism evidence="2 3">
    <name type="scientific">Caenispirillum bisanense</name>
    <dbReference type="NCBI Taxonomy" id="414052"/>
    <lineage>
        <taxon>Bacteria</taxon>
        <taxon>Pseudomonadati</taxon>
        <taxon>Pseudomonadota</taxon>
        <taxon>Alphaproteobacteria</taxon>
        <taxon>Rhodospirillales</taxon>
        <taxon>Novispirillaceae</taxon>
        <taxon>Caenispirillum</taxon>
    </lineage>
</organism>
<keyword evidence="3" id="KW-1185">Reference proteome</keyword>
<feature type="signal peptide" evidence="1">
    <location>
        <begin position="1"/>
        <end position="25"/>
    </location>
</feature>
<protein>
    <submittedName>
        <fullName evidence="2">Dihaem cytochrome c</fullName>
    </submittedName>
</protein>
<dbReference type="Proteomes" id="UP000219621">
    <property type="component" value="Unassembled WGS sequence"/>
</dbReference>
<dbReference type="Pfam" id="PF09626">
    <property type="entry name" value="DHC"/>
    <property type="match status" value="1"/>
</dbReference>
<dbReference type="InterPro" id="IPR018588">
    <property type="entry name" value="Dihaem_cytochrome-c"/>
</dbReference>
<proteinExistence type="predicted"/>
<reference evidence="2 3" key="1">
    <citation type="submission" date="2017-09" db="EMBL/GenBank/DDBJ databases">
        <authorList>
            <person name="Ehlers B."/>
            <person name="Leendertz F.H."/>
        </authorList>
    </citation>
    <scope>NUCLEOTIDE SEQUENCE [LARGE SCALE GENOMIC DNA]</scope>
    <source>
        <strain evidence="2 3">USBA 140</strain>
    </source>
</reference>
<evidence type="ECO:0000313" key="3">
    <source>
        <dbReference type="Proteomes" id="UP000219621"/>
    </source>
</evidence>
<evidence type="ECO:0000256" key="1">
    <source>
        <dbReference type="SAM" id="SignalP"/>
    </source>
</evidence>
<dbReference type="EMBL" id="OCNJ01000007">
    <property type="protein sequence ID" value="SOD98091.1"/>
    <property type="molecule type" value="Genomic_DNA"/>
</dbReference>
<dbReference type="OrthoDB" id="5296814at2"/>
<evidence type="ECO:0000313" key="2">
    <source>
        <dbReference type="EMBL" id="SOD98091.1"/>
    </source>
</evidence>
<gene>
    <name evidence="2" type="ORF">SAMN05421508_107188</name>
</gene>
<name>A0A286GR98_9PROT</name>
<sequence length="169" mass="18144">MRPAQPLLAAAAAVLAAAFALPAPAQEGAADPLERDRTQPVTNDTYVRLCTGCHIAYPPNFQTADAWQAILDRLPEHFGAEVPVPAERDGQDLAQYLRDFAGRPGLGVLTGVEPDAVPLRITELPFFAKAHAEVPDRALQRAGGAWRCEACHPRAQEGSFERARAGGQK</sequence>
<accession>A0A286GR98</accession>
<dbReference type="RefSeq" id="WP_141415182.1">
    <property type="nucleotide sequence ID" value="NZ_OCNJ01000007.1"/>
</dbReference>
<feature type="chain" id="PRO_5013103642" evidence="1">
    <location>
        <begin position="26"/>
        <end position="169"/>
    </location>
</feature>
<keyword evidence="1" id="KW-0732">Signal</keyword>
<dbReference type="AlphaFoldDB" id="A0A286GR98"/>